<reference evidence="2 3" key="1">
    <citation type="submission" date="2024-02" db="EMBL/GenBank/DDBJ databases">
        <authorList>
            <person name="Chen Y."/>
            <person name="Shah S."/>
            <person name="Dougan E. K."/>
            <person name="Thang M."/>
            <person name="Chan C."/>
        </authorList>
    </citation>
    <scope>NUCLEOTIDE SEQUENCE [LARGE SCALE GENOMIC DNA]</scope>
</reference>
<feature type="compositionally biased region" description="Basic and acidic residues" evidence="1">
    <location>
        <begin position="513"/>
        <end position="523"/>
    </location>
</feature>
<organism evidence="2 3">
    <name type="scientific">Durusdinium trenchii</name>
    <dbReference type="NCBI Taxonomy" id="1381693"/>
    <lineage>
        <taxon>Eukaryota</taxon>
        <taxon>Sar</taxon>
        <taxon>Alveolata</taxon>
        <taxon>Dinophyceae</taxon>
        <taxon>Suessiales</taxon>
        <taxon>Symbiodiniaceae</taxon>
        <taxon>Durusdinium</taxon>
    </lineage>
</organism>
<sequence>MAQPPQEKRARMEDAPRSQQRRRQARRPSPMRSETTRSTSSTRDEDPMPVTKLCRLMGQLLIRHEDSLNSVSMQDSFVMFFQRGNSGAVPLLLRAANQWRDLPPDQTQMPLRSYLLQAILNELVSRFQKLHHQLEDPGTKAAAVKSLTILEDLSFPYLMWHAQQQKLVVSQTASISWTTMESHLGLLQQAFQEPSNCIRFFAMASAQSKGDVERLPVQRDEAIDGVVPLASDGGSDETTRPAEEQNRSGHPGHPPPSQGEAMKHQWINQLLVMQCANTANWCYANAGLVTMFWSLLHSSSFDEYTFRTAWDAVQGLLQSVTADEPVVLASHPCLAELFEGTPHQNQRDIGELISEALLWCKSSRLSQAWERRFEASGSLCCYESGSDFQPIALVHLYELDKKRVTLTEWLAHQVVACVAHLGDSLKGHFRALLKDPQSGKRWLCDDNQPPAHVTEVPEYMHTRGILFWLLPISMGDDCEEDAPQTETLTRPSLCLGPADTSSGLQPHGFADNPEDRAIADHSSTEVPPSQALLDEPNLQVPAARSTAMMLKDFPTRDDSGHRNLAANRDDSGLPRAQRAPNPDDVALADLLEIEIAAYRCYLRQLLLGAGRPSAAGAAEAMLRIDGCRPSESGPKFWFFRPS</sequence>
<feature type="compositionally biased region" description="Low complexity" evidence="1">
    <location>
        <begin position="27"/>
        <end position="41"/>
    </location>
</feature>
<feature type="region of interest" description="Disordered" evidence="1">
    <location>
        <begin position="553"/>
        <end position="581"/>
    </location>
</feature>
<accession>A0ABP0RH70</accession>
<protein>
    <submittedName>
        <fullName evidence="2">Uncharacterized protein</fullName>
    </submittedName>
</protein>
<proteinExistence type="predicted"/>
<evidence type="ECO:0000313" key="3">
    <source>
        <dbReference type="Proteomes" id="UP001642484"/>
    </source>
</evidence>
<name>A0ABP0RH70_9DINO</name>
<feature type="compositionally biased region" description="Basic and acidic residues" evidence="1">
    <location>
        <begin position="237"/>
        <end position="247"/>
    </location>
</feature>
<feature type="region of interest" description="Disordered" evidence="1">
    <location>
        <begin position="479"/>
        <end position="530"/>
    </location>
</feature>
<keyword evidence="3" id="KW-1185">Reference proteome</keyword>
<dbReference type="Proteomes" id="UP001642484">
    <property type="component" value="Unassembled WGS sequence"/>
</dbReference>
<feature type="compositionally biased region" description="Basic and acidic residues" evidence="1">
    <location>
        <begin position="553"/>
        <end position="572"/>
    </location>
</feature>
<feature type="region of interest" description="Disordered" evidence="1">
    <location>
        <begin position="1"/>
        <end position="50"/>
    </location>
</feature>
<dbReference type="EMBL" id="CAXAMN010026017">
    <property type="protein sequence ID" value="CAK9099929.1"/>
    <property type="molecule type" value="Genomic_DNA"/>
</dbReference>
<feature type="region of interest" description="Disordered" evidence="1">
    <location>
        <begin position="226"/>
        <end position="261"/>
    </location>
</feature>
<gene>
    <name evidence="2" type="ORF">CCMP2556_LOCUS47264</name>
</gene>
<evidence type="ECO:0000256" key="1">
    <source>
        <dbReference type="SAM" id="MobiDB-lite"/>
    </source>
</evidence>
<comment type="caution">
    <text evidence="2">The sequence shown here is derived from an EMBL/GenBank/DDBJ whole genome shotgun (WGS) entry which is preliminary data.</text>
</comment>
<feature type="compositionally biased region" description="Basic and acidic residues" evidence="1">
    <location>
        <begin position="1"/>
        <end position="16"/>
    </location>
</feature>
<evidence type="ECO:0000313" key="2">
    <source>
        <dbReference type="EMBL" id="CAK9099929.1"/>
    </source>
</evidence>